<dbReference type="AlphaFoldDB" id="A0ABD2ZX48"/>
<gene>
    <name evidence="3" type="ORF">ACH5RR_016826</name>
</gene>
<dbReference type="InterPro" id="IPR025422">
    <property type="entry name" value="TGA_domain"/>
</dbReference>
<organism evidence="3 4">
    <name type="scientific">Cinchona calisaya</name>
    <dbReference type="NCBI Taxonomy" id="153742"/>
    <lineage>
        <taxon>Eukaryota</taxon>
        <taxon>Viridiplantae</taxon>
        <taxon>Streptophyta</taxon>
        <taxon>Embryophyta</taxon>
        <taxon>Tracheophyta</taxon>
        <taxon>Spermatophyta</taxon>
        <taxon>Magnoliopsida</taxon>
        <taxon>eudicotyledons</taxon>
        <taxon>Gunneridae</taxon>
        <taxon>Pentapetalae</taxon>
        <taxon>asterids</taxon>
        <taxon>lamiids</taxon>
        <taxon>Gentianales</taxon>
        <taxon>Rubiaceae</taxon>
        <taxon>Cinchonoideae</taxon>
        <taxon>Cinchoneae</taxon>
        <taxon>Cinchona</taxon>
    </lineage>
</organism>
<evidence type="ECO:0000313" key="3">
    <source>
        <dbReference type="EMBL" id="KAL3523992.1"/>
    </source>
</evidence>
<evidence type="ECO:0000259" key="2">
    <source>
        <dbReference type="PROSITE" id="PS51806"/>
    </source>
</evidence>
<keyword evidence="4" id="KW-1185">Reference proteome</keyword>
<dbReference type="PANTHER" id="PTHR46354">
    <property type="entry name" value="DOG1 DOMAIN-CONTAINING PROTEIN"/>
    <property type="match status" value="1"/>
</dbReference>
<evidence type="ECO:0000256" key="1">
    <source>
        <dbReference type="SAM" id="Coils"/>
    </source>
</evidence>
<feature type="coiled-coil region" evidence="1">
    <location>
        <begin position="115"/>
        <end position="142"/>
    </location>
</feature>
<dbReference type="InterPro" id="IPR051886">
    <property type="entry name" value="Seed_Dev/Stress_Resp_Reg"/>
</dbReference>
<dbReference type="Proteomes" id="UP001630127">
    <property type="component" value="Unassembled WGS sequence"/>
</dbReference>
<protein>
    <recommendedName>
        <fullName evidence="2">DOG1 domain-containing protein</fullName>
    </recommendedName>
</protein>
<dbReference type="Pfam" id="PF14144">
    <property type="entry name" value="DOG1"/>
    <property type="match status" value="1"/>
</dbReference>
<comment type="caution">
    <text evidence="3">The sequence shown here is derived from an EMBL/GenBank/DDBJ whole genome shotgun (WGS) entry which is preliminary data.</text>
</comment>
<proteinExistence type="predicted"/>
<name>A0ABD2ZX48_9GENT</name>
<accession>A0ABD2ZX48</accession>
<feature type="domain" description="DOG1" evidence="2">
    <location>
        <begin position="14"/>
        <end position="232"/>
    </location>
</feature>
<keyword evidence="1" id="KW-0175">Coiled coil</keyword>
<sequence>MVRTRRLGINNDNVEPFETFFQGWLTRQEHYLQELVQVTQCNNQENEVMCKELITRVLAHYNEYYEAKARVAQENVFLLFSPPWFSSFERTYLWIAGFRPRLVFRILSGSVLDLSEDQSRRIGSLTREVKEEEKELSNVLSMVQECMVSPEMVALVTQFGRVQNGLVPDMESEMERVRISMEALVECADNLREMTVTNILVILNSSQAIRFLIAIAQFQLTIRRYGLRRDAESQWA</sequence>
<evidence type="ECO:0000313" key="4">
    <source>
        <dbReference type="Proteomes" id="UP001630127"/>
    </source>
</evidence>
<dbReference type="PANTHER" id="PTHR46354:SF13">
    <property type="entry name" value="PROTEIN DOG1-LIKE 4"/>
    <property type="match status" value="1"/>
</dbReference>
<dbReference type="EMBL" id="JBJUIK010000007">
    <property type="protein sequence ID" value="KAL3523992.1"/>
    <property type="molecule type" value="Genomic_DNA"/>
</dbReference>
<reference evidence="3 4" key="1">
    <citation type="submission" date="2024-11" db="EMBL/GenBank/DDBJ databases">
        <title>A near-complete genome assembly of Cinchona calisaya.</title>
        <authorList>
            <person name="Lian D.C."/>
            <person name="Zhao X.W."/>
            <person name="Wei L."/>
        </authorList>
    </citation>
    <scope>NUCLEOTIDE SEQUENCE [LARGE SCALE GENOMIC DNA]</scope>
    <source>
        <tissue evidence="3">Nenye</tissue>
    </source>
</reference>
<dbReference type="PROSITE" id="PS51806">
    <property type="entry name" value="DOG1"/>
    <property type="match status" value="1"/>
</dbReference>